<feature type="binding site" description="axial binding residue" evidence="13">
    <location>
        <position position="454"/>
    </location>
    <ligand>
        <name>heme</name>
        <dbReference type="ChEBI" id="CHEBI:30413"/>
    </ligand>
    <ligandPart>
        <name>Fe</name>
        <dbReference type="ChEBI" id="CHEBI:18248"/>
    </ligandPart>
</feature>
<keyword evidence="12" id="KW-0472">Membrane</keyword>
<dbReference type="PRINTS" id="PR00385">
    <property type="entry name" value="P450"/>
</dbReference>
<gene>
    <name evidence="15" type="ORF">PVAND_012305</name>
</gene>
<evidence type="ECO:0000256" key="14">
    <source>
        <dbReference type="RuleBase" id="RU000461"/>
    </source>
</evidence>
<dbReference type="Pfam" id="PF00067">
    <property type="entry name" value="p450"/>
    <property type="match status" value="1"/>
</dbReference>
<dbReference type="PRINTS" id="PR00463">
    <property type="entry name" value="EP450I"/>
</dbReference>
<dbReference type="InterPro" id="IPR050476">
    <property type="entry name" value="Insect_CytP450_Detox"/>
</dbReference>
<evidence type="ECO:0000256" key="13">
    <source>
        <dbReference type="PIRSR" id="PIRSR602401-1"/>
    </source>
</evidence>
<dbReference type="InterPro" id="IPR001128">
    <property type="entry name" value="Cyt_P450"/>
</dbReference>
<dbReference type="InterPro" id="IPR036396">
    <property type="entry name" value="Cyt_P450_sf"/>
</dbReference>
<evidence type="ECO:0000256" key="1">
    <source>
        <dbReference type="ARBA" id="ARBA00001971"/>
    </source>
</evidence>
<keyword evidence="16" id="KW-1185">Reference proteome</keyword>
<keyword evidence="7" id="KW-0256">Endoplasmic reticulum</keyword>
<evidence type="ECO:0000256" key="8">
    <source>
        <dbReference type="ARBA" id="ARBA00022848"/>
    </source>
</evidence>
<proteinExistence type="inferred from homology"/>
<dbReference type="GO" id="GO:0016705">
    <property type="term" value="F:oxidoreductase activity, acting on paired donors, with incorporation or reduction of molecular oxygen"/>
    <property type="evidence" value="ECO:0007669"/>
    <property type="project" value="InterPro"/>
</dbReference>
<evidence type="ECO:0000256" key="7">
    <source>
        <dbReference type="ARBA" id="ARBA00022824"/>
    </source>
</evidence>
<dbReference type="Gene3D" id="1.10.630.10">
    <property type="entry name" value="Cytochrome P450"/>
    <property type="match status" value="1"/>
</dbReference>
<evidence type="ECO:0000256" key="11">
    <source>
        <dbReference type="ARBA" id="ARBA00023033"/>
    </source>
</evidence>
<organism evidence="15 16">
    <name type="scientific">Polypedilum vanderplanki</name>
    <name type="common">Sleeping chironomid midge</name>
    <dbReference type="NCBI Taxonomy" id="319348"/>
    <lineage>
        <taxon>Eukaryota</taxon>
        <taxon>Metazoa</taxon>
        <taxon>Ecdysozoa</taxon>
        <taxon>Arthropoda</taxon>
        <taxon>Hexapoda</taxon>
        <taxon>Insecta</taxon>
        <taxon>Pterygota</taxon>
        <taxon>Neoptera</taxon>
        <taxon>Endopterygota</taxon>
        <taxon>Diptera</taxon>
        <taxon>Nematocera</taxon>
        <taxon>Chironomoidea</taxon>
        <taxon>Chironomidae</taxon>
        <taxon>Chironominae</taxon>
        <taxon>Polypedilum</taxon>
        <taxon>Polypedilum</taxon>
    </lineage>
</organism>
<sequence>MSFIIAITLLVSSLYLINQYFFNYWKKRNFAYAEPSFLIGNLGKMLSMKVSFNEFMADLYKKHKNKKYFGIYFSYRPALVVNDPEIIQQIIIKEFQSFHDRPMPINEENDPIAQNLFFLKGKKWRDLRVKLTPIFTSNKLKAMFPILNDCGNVLIAYIDENLRKRNNVLDFKDLLSRLTTNIISSVAFGVESDCINDRENYFRKIGTSIFTGSIKRAFLNFMTILLPNVMIKLKMKFATKELEDFFLSLVTETIEYREKNNIVRNDFMQLMIQLKNQGYVTADKDDTKVENENEQITKLTLDDIVAQTFVFFSAGFETSSSTMAFTLYELCKNQEILRKVQKEIDAKMNGEKELTYDMINDMKYLDCCIDETLRKYPLVPIFRVTTKDFKIPEYDDIVEAGTPIHIPILGLHRDPEIFENPLEYKPERFLDSPNGNGKAKGLFYFPFGDGPRSCIGARMGKLQAKLGLAVLLRQYNFEFNDKNLYNGEIEFDPKQLSMSMKKNLELKVSAREN</sequence>
<dbReference type="EMBL" id="JADBJN010000001">
    <property type="protein sequence ID" value="KAG5682993.1"/>
    <property type="molecule type" value="Genomic_DNA"/>
</dbReference>
<keyword evidence="6 13" id="KW-0479">Metal-binding</keyword>
<evidence type="ECO:0000256" key="4">
    <source>
        <dbReference type="ARBA" id="ARBA00010617"/>
    </source>
</evidence>
<dbReference type="CDD" id="cd11056">
    <property type="entry name" value="CYP6-like"/>
    <property type="match status" value="1"/>
</dbReference>
<protein>
    <recommendedName>
        <fullName evidence="17">Cytochrome P450</fullName>
    </recommendedName>
</protein>
<dbReference type="OrthoDB" id="2789670at2759"/>
<dbReference type="PANTHER" id="PTHR24292:SF100">
    <property type="entry name" value="CYTOCHROME P450 6A16, ISOFORM B-RELATED"/>
    <property type="match status" value="1"/>
</dbReference>
<keyword evidence="5 13" id="KW-0349">Heme</keyword>
<evidence type="ECO:0008006" key="17">
    <source>
        <dbReference type="Google" id="ProtNLM"/>
    </source>
</evidence>
<dbReference type="GO" id="GO:0004497">
    <property type="term" value="F:monooxygenase activity"/>
    <property type="evidence" value="ECO:0007669"/>
    <property type="project" value="UniProtKB-KW"/>
</dbReference>
<keyword evidence="10 13" id="KW-0408">Iron</keyword>
<comment type="caution">
    <text evidence="15">The sequence shown here is derived from an EMBL/GenBank/DDBJ whole genome shotgun (WGS) entry which is preliminary data.</text>
</comment>
<dbReference type="GO" id="GO:0005789">
    <property type="term" value="C:endoplasmic reticulum membrane"/>
    <property type="evidence" value="ECO:0007669"/>
    <property type="project" value="UniProtKB-SubCell"/>
</dbReference>
<evidence type="ECO:0000256" key="6">
    <source>
        <dbReference type="ARBA" id="ARBA00022723"/>
    </source>
</evidence>
<evidence type="ECO:0000256" key="9">
    <source>
        <dbReference type="ARBA" id="ARBA00023002"/>
    </source>
</evidence>
<evidence type="ECO:0000256" key="12">
    <source>
        <dbReference type="ARBA" id="ARBA00023136"/>
    </source>
</evidence>
<comment type="cofactor">
    <cofactor evidence="1 13">
        <name>heme</name>
        <dbReference type="ChEBI" id="CHEBI:30413"/>
    </cofactor>
</comment>
<keyword evidence="11 14" id="KW-0503">Monooxygenase</keyword>
<dbReference type="InterPro" id="IPR017972">
    <property type="entry name" value="Cyt_P450_CS"/>
</dbReference>
<dbReference type="AlphaFoldDB" id="A0A9J6CL66"/>
<dbReference type="SUPFAM" id="SSF48264">
    <property type="entry name" value="Cytochrome P450"/>
    <property type="match status" value="1"/>
</dbReference>
<dbReference type="InterPro" id="IPR002401">
    <property type="entry name" value="Cyt_P450_E_grp-I"/>
</dbReference>
<reference evidence="15" key="1">
    <citation type="submission" date="2021-03" db="EMBL/GenBank/DDBJ databases">
        <title>Chromosome level genome of the anhydrobiotic midge Polypedilum vanderplanki.</title>
        <authorList>
            <person name="Yoshida Y."/>
            <person name="Kikawada T."/>
            <person name="Gusev O."/>
        </authorList>
    </citation>
    <scope>NUCLEOTIDE SEQUENCE</scope>
    <source>
        <strain evidence="15">NIAS01</strain>
        <tissue evidence="15">Whole body or cell culture</tissue>
    </source>
</reference>
<dbReference type="GO" id="GO:0020037">
    <property type="term" value="F:heme binding"/>
    <property type="evidence" value="ECO:0007669"/>
    <property type="project" value="InterPro"/>
</dbReference>
<keyword evidence="9 14" id="KW-0560">Oxidoreductase</keyword>
<evidence type="ECO:0000256" key="2">
    <source>
        <dbReference type="ARBA" id="ARBA00004174"/>
    </source>
</evidence>
<evidence type="ECO:0000256" key="3">
    <source>
        <dbReference type="ARBA" id="ARBA00004406"/>
    </source>
</evidence>
<dbReference type="PROSITE" id="PS00086">
    <property type="entry name" value="CYTOCHROME_P450"/>
    <property type="match status" value="1"/>
</dbReference>
<evidence type="ECO:0000256" key="5">
    <source>
        <dbReference type="ARBA" id="ARBA00022617"/>
    </source>
</evidence>
<evidence type="ECO:0000313" key="16">
    <source>
        <dbReference type="Proteomes" id="UP001107558"/>
    </source>
</evidence>
<keyword evidence="8" id="KW-0492">Microsome</keyword>
<dbReference type="FunFam" id="1.10.630.10:FF:000042">
    <property type="entry name" value="Cytochrome P450"/>
    <property type="match status" value="1"/>
</dbReference>
<name>A0A9J6CL66_POLVA</name>
<dbReference type="GO" id="GO:0005506">
    <property type="term" value="F:iron ion binding"/>
    <property type="evidence" value="ECO:0007669"/>
    <property type="project" value="InterPro"/>
</dbReference>
<dbReference type="PANTHER" id="PTHR24292">
    <property type="entry name" value="CYTOCHROME P450"/>
    <property type="match status" value="1"/>
</dbReference>
<evidence type="ECO:0000256" key="10">
    <source>
        <dbReference type="ARBA" id="ARBA00023004"/>
    </source>
</evidence>
<evidence type="ECO:0000313" key="15">
    <source>
        <dbReference type="EMBL" id="KAG5682993.1"/>
    </source>
</evidence>
<accession>A0A9J6CL66</accession>
<comment type="subcellular location">
    <subcellularLocation>
        <location evidence="3">Endoplasmic reticulum membrane</location>
        <topology evidence="3">Peripheral membrane protein</topology>
    </subcellularLocation>
    <subcellularLocation>
        <location evidence="2">Microsome membrane</location>
        <topology evidence="2">Peripheral membrane protein</topology>
    </subcellularLocation>
</comment>
<dbReference type="Proteomes" id="UP001107558">
    <property type="component" value="Chromosome 1"/>
</dbReference>
<comment type="similarity">
    <text evidence="4 14">Belongs to the cytochrome P450 family.</text>
</comment>